<dbReference type="PANTHER" id="PTHR33420:SF3">
    <property type="entry name" value="FIMBRIAL SUBUNIT ELFA"/>
    <property type="match status" value="1"/>
</dbReference>
<accession>A0ABY7RCZ0</accession>
<dbReference type="RefSeq" id="WP_271910100.1">
    <property type="nucleotide sequence ID" value="NZ_CP116669.1"/>
</dbReference>
<name>A0ABY7RCZ0_9PSED</name>
<proteinExistence type="inferred from homology"/>
<evidence type="ECO:0000256" key="2">
    <source>
        <dbReference type="ARBA" id="ARBA00006671"/>
    </source>
</evidence>
<reference evidence="6 7" key="1">
    <citation type="journal article" date="2020" name="Front. Microbiol.">
        <title>Toward Biorecycling: Isolation of a Soil Bacterium That Grows on a Polyurethane Oligomer and Monomer.</title>
        <authorList>
            <person name="Espinosa M.J.C."/>
            <person name="Blanco A.C."/>
            <person name="Schmidgall T."/>
            <person name="Atanasoff-Kardjalieff A.K."/>
            <person name="Kappelmeyer U."/>
            <person name="Tischler D."/>
            <person name="Pieper D.H."/>
            <person name="Heipieper H.J."/>
            <person name="Eberlein C."/>
        </authorList>
    </citation>
    <scope>NUCLEOTIDE SEQUENCE [LARGE SCALE GENOMIC DNA]</scope>
    <source>
        <strain evidence="6 7">TDA1</strain>
    </source>
</reference>
<dbReference type="InterPro" id="IPR008966">
    <property type="entry name" value="Adhesion_dom_sf"/>
</dbReference>
<gene>
    <name evidence="6" type="ORF">PMC74_07080</name>
</gene>
<feature type="domain" description="Fimbrial-type adhesion" evidence="5">
    <location>
        <begin position="164"/>
        <end position="314"/>
    </location>
</feature>
<dbReference type="EMBL" id="CP116669">
    <property type="protein sequence ID" value="WCI01653.1"/>
    <property type="molecule type" value="Genomic_DNA"/>
</dbReference>
<dbReference type="InterPro" id="IPR050263">
    <property type="entry name" value="Bact_Fimbrial_Adh_Pro"/>
</dbReference>
<comment type="subcellular location">
    <subcellularLocation>
        <location evidence="1">Fimbrium</location>
    </subcellularLocation>
</comment>
<dbReference type="Proteomes" id="UP001214301">
    <property type="component" value="Chromosome"/>
</dbReference>
<dbReference type="SUPFAM" id="SSF49401">
    <property type="entry name" value="Bacterial adhesins"/>
    <property type="match status" value="1"/>
</dbReference>
<comment type="similarity">
    <text evidence="2">Belongs to the fimbrial protein family.</text>
</comment>
<keyword evidence="4" id="KW-0281">Fimbrium</keyword>
<evidence type="ECO:0000256" key="3">
    <source>
        <dbReference type="ARBA" id="ARBA00022729"/>
    </source>
</evidence>
<evidence type="ECO:0000259" key="5">
    <source>
        <dbReference type="Pfam" id="PF00419"/>
    </source>
</evidence>
<keyword evidence="7" id="KW-1185">Reference proteome</keyword>
<dbReference type="Gene3D" id="2.60.40.3310">
    <property type="match status" value="1"/>
</dbReference>
<evidence type="ECO:0000313" key="7">
    <source>
        <dbReference type="Proteomes" id="UP001214301"/>
    </source>
</evidence>
<keyword evidence="3" id="KW-0732">Signal</keyword>
<protein>
    <submittedName>
        <fullName evidence="6">Fimbrial protein</fullName>
    </submittedName>
</protein>
<dbReference type="PANTHER" id="PTHR33420">
    <property type="entry name" value="FIMBRIAL SUBUNIT ELFA-RELATED"/>
    <property type="match status" value="1"/>
</dbReference>
<organism evidence="6 7">
    <name type="scientific">Pseudomonas capeferrum</name>
    <dbReference type="NCBI Taxonomy" id="1495066"/>
    <lineage>
        <taxon>Bacteria</taxon>
        <taxon>Pseudomonadati</taxon>
        <taxon>Pseudomonadota</taxon>
        <taxon>Gammaproteobacteria</taxon>
        <taxon>Pseudomonadales</taxon>
        <taxon>Pseudomonadaceae</taxon>
        <taxon>Pseudomonas</taxon>
    </lineage>
</organism>
<evidence type="ECO:0000256" key="1">
    <source>
        <dbReference type="ARBA" id="ARBA00004561"/>
    </source>
</evidence>
<dbReference type="InterPro" id="IPR000259">
    <property type="entry name" value="Adhesion_dom_fimbrial"/>
</dbReference>
<dbReference type="InterPro" id="IPR036937">
    <property type="entry name" value="Adhesion_dom_fimbrial_sf"/>
</dbReference>
<dbReference type="Gene3D" id="2.60.40.1090">
    <property type="entry name" value="Fimbrial-type adhesion domain"/>
    <property type="match status" value="1"/>
</dbReference>
<sequence>MGSVWMPRDAPNGTVIATASPLLEASTRLVCHFENGREVFAILTNTAPIAVLSTPLAGNSARQIPILQTKIPGIGATIEVGEPFDGNAVSYSNRFSADPGTPNAIPYSGAMRKRTVSPAQMYWFKPTVTLIKIGPIAPGPQRIDEEMFRGIIDTRGDVMGFRLRATINHAQCTLRPDAVSADPVQLGDHTLADFTGTGSTTVKVPFHIRLNDCQDDSSGSVAMAHIRLDGARGSSSLDRSQGLFSLTSNSTAKGIGIQLLRDDGSSMLLEEEVPVKRLAIGETRLDFQARYYQTDSKVEPGLAEGALNFTISYK</sequence>
<dbReference type="Pfam" id="PF00419">
    <property type="entry name" value="Fimbrial"/>
    <property type="match status" value="1"/>
</dbReference>
<evidence type="ECO:0000256" key="4">
    <source>
        <dbReference type="ARBA" id="ARBA00023263"/>
    </source>
</evidence>
<evidence type="ECO:0000313" key="6">
    <source>
        <dbReference type="EMBL" id="WCI01653.1"/>
    </source>
</evidence>